<protein>
    <recommendedName>
        <fullName evidence="5">DinB-like domain-containing protein</fullName>
    </recommendedName>
</protein>
<evidence type="ECO:0008006" key="5">
    <source>
        <dbReference type="Google" id="ProtNLM"/>
    </source>
</evidence>
<evidence type="ECO:0000313" key="4">
    <source>
        <dbReference type="Proteomes" id="UP001368318"/>
    </source>
</evidence>
<keyword evidence="1" id="KW-0732">Signal</keyword>
<reference evidence="3 4" key="1">
    <citation type="submission" date="2023-10" db="EMBL/GenBank/DDBJ databases">
        <title>Culture-based analysis of two novel bacteria associated with mangrove crab gills.</title>
        <authorList>
            <person name="Yang X."/>
            <person name="Garuglieri E."/>
            <person name="Van Goethem M.W."/>
            <person name="Fusi M."/>
            <person name="Marasco R."/>
            <person name="Daffonchio D.G."/>
        </authorList>
    </citation>
    <scope>NUCLEOTIDE SEQUENCE</scope>
    <source>
        <strain evidence="3">UG2-1</strain>
        <strain evidence="2">UG2-2</strain>
        <strain evidence="4">UG2_2</strain>
    </source>
</reference>
<dbReference type="RefSeq" id="WP_338733056.1">
    <property type="nucleotide sequence ID" value="NZ_CP136924.1"/>
</dbReference>
<dbReference type="EMBL" id="CP136924">
    <property type="protein sequence ID" value="WXA03806.1"/>
    <property type="molecule type" value="Genomic_DNA"/>
</dbReference>
<accession>A0AAU6P9J7</accession>
<dbReference type="Proteomes" id="UP001368318">
    <property type="component" value="Chromosome"/>
</dbReference>
<proteinExistence type="predicted"/>
<dbReference type="KEGG" id="mcaa:R3L15_02635"/>
<feature type="chain" id="PRO_5044713012" description="DinB-like domain-containing protein" evidence="1">
    <location>
        <begin position="19"/>
        <end position="189"/>
    </location>
</feature>
<dbReference type="AlphaFoldDB" id="A0AAU6P9J7"/>
<dbReference type="EMBL" id="CP136925">
    <property type="protein sequence ID" value="WXA13773.1"/>
    <property type="molecule type" value="Genomic_DNA"/>
</dbReference>
<gene>
    <name evidence="3" type="ORF">R3L15_02635</name>
    <name evidence="2" type="ORF">R3L16_04760</name>
</gene>
<feature type="signal peptide" evidence="1">
    <location>
        <begin position="1"/>
        <end position="18"/>
    </location>
</feature>
<name>A0AAU6P9J7_9FLAO</name>
<organism evidence="3">
    <name type="scientific">Mangrovimonas cancribranchiae</name>
    <dbReference type="NCBI Taxonomy" id="3080055"/>
    <lineage>
        <taxon>Bacteria</taxon>
        <taxon>Pseudomonadati</taxon>
        <taxon>Bacteroidota</taxon>
        <taxon>Flavobacteriia</taxon>
        <taxon>Flavobacteriales</taxon>
        <taxon>Flavobacteriaceae</taxon>
        <taxon>Mangrovimonas</taxon>
    </lineage>
</organism>
<dbReference type="Gene3D" id="1.20.120.450">
    <property type="entry name" value="dinb family like domain"/>
    <property type="match status" value="1"/>
</dbReference>
<sequence>MRHILLFLAFILVSTMQAQNNTLPYYEVPEAPKTYTAGTVVARQIDGLGFRFYWATDSLNDNDLLYKPNEEAKTVAETIEHIFSLSQVILSAALQKPVNKTDASNMSAQDIRKEVLFNLKQAADILSKADDLTQFNIDFGAGKTYPFWNAINGPIADAIWHSGQIASFRRTSGNPINSKINHFTGTIRD</sequence>
<evidence type="ECO:0000256" key="1">
    <source>
        <dbReference type="SAM" id="SignalP"/>
    </source>
</evidence>
<dbReference type="SUPFAM" id="SSF109854">
    <property type="entry name" value="DinB/YfiT-like putative metalloenzymes"/>
    <property type="match status" value="1"/>
</dbReference>
<keyword evidence="4" id="KW-1185">Reference proteome</keyword>
<dbReference type="InterPro" id="IPR034660">
    <property type="entry name" value="DinB/YfiT-like"/>
</dbReference>
<evidence type="ECO:0000313" key="2">
    <source>
        <dbReference type="EMBL" id="WXA03806.1"/>
    </source>
</evidence>
<evidence type="ECO:0000313" key="3">
    <source>
        <dbReference type="EMBL" id="WXA13773.1"/>
    </source>
</evidence>